<feature type="non-terminal residue" evidence="2">
    <location>
        <position position="435"/>
    </location>
</feature>
<name>A0ABV6YLQ9_UNCEI</name>
<dbReference type="InterPro" id="IPR006626">
    <property type="entry name" value="PbH1"/>
</dbReference>
<keyword evidence="1" id="KW-0732">Signal</keyword>
<keyword evidence="3" id="KW-1185">Reference proteome</keyword>
<evidence type="ECO:0000313" key="2">
    <source>
        <dbReference type="EMBL" id="MFC1573258.1"/>
    </source>
</evidence>
<protein>
    <submittedName>
        <fullName evidence="2">Right-handed parallel beta-helix repeat-containing protein</fullName>
    </submittedName>
</protein>
<evidence type="ECO:0000313" key="3">
    <source>
        <dbReference type="Proteomes" id="UP001593833"/>
    </source>
</evidence>
<proteinExistence type="predicted"/>
<gene>
    <name evidence="2" type="ORF">ACFL6M_06635</name>
</gene>
<reference evidence="2 3" key="1">
    <citation type="submission" date="2024-09" db="EMBL/GenBank/DDBJ databases">
        <authorList>
            <person name="D'Angelo T."/>
        </authorList>
    </citation>
    <scope>NUCLEOTIDE SEQUENCE [LARGE SCALE GENOMIC DNA]</scope>
    <source>
        <strain evidence="2">SAG AM-320-E07</strain>
    </source>
</reference>
<accession>A0ABV6YLQ9</accession>
<dbReference type="SMART" id="SM00710">
    <property type="entry name" value="PbH1"/>
    <property type="match status" value="5"/>
</dbReference>
<evidence type="ECO:0000256" key="1">
    <source>
        <dbReference type="SAM" id="SignalP"/>
    </source>
</evidence>
<dbReference type="SUPFAM" id="SSF51126">
    <property type="entry name" value="Pectin lyase-like"/>
    <property type="match status" value="1"/>
</dbReference>
<feature type="signal peptide" evidence="1">
    <location>
        <begin position="1"/>
        <end position="20"/>
    </location>
</feature>
<feature type="chain" id="PRO_5046398183" evidence="1">
    <location>
        <begin position="21"/>
        <end position="435"/>
    </location>
</feature>
<dbReference type="Gene3D" id="2.160.20.10">
    <property type="entry name" value="Single-stranded right-handed beta-helix, Pectin lyase-like"/>
    <property type="match status" value="1"/>
</dbReference>
<comment type="caution">
    <text evidence="2">The sequence shown here is derived from an EMBL/GenBank/DDBJ whole genome shotgun (WGS) entry which is preliminary data.</text>
</comment>
<dbReference type="InterPro" id="IPR011050">
    <property type="entry name" value="Pectin_lyase_fold/virulence"/>
</dbReference>
<dbReference type="Proteomes" id="UP001593833">
    <property type="component" value="Unassembled WGS sequence"/>
</dbReference>
<dbReference type="EMBL" id="JBHPKH010000105">
    <property type="protein sequence ID" value="MFC1573258.1"/>
    <property type="molecule type" value="Genomic_DNA"/>
</dbReference>
<organism evidence="2 3">
    <name type="scientific">Eiseniibacteriota bacterium</name>
    <dbReference type="NCBI Taxonomy" id="2212470"/>
    <lineage>
        <taxon>Bacteria</taxon>
        <taxon>Candidatus Eiseniibacteriota</taxon>
    </lineage>
</organism>
<sequence>MRWFVAIHAVLCFLTPSALADILLVHADGSGNYPTIQYAIAQASWGDTVQLADGRFTGSGNRDLTYNGKPITIQSQSGNAEDCIIDCQGTSEDCHRGFDFHWTESPNSVLQRVTIANGYMYTSGDITLDMLGGGIHIGENCNPTLIDVIVRDCTGPVGGGVYIHNNSSEFVGCTFKNNTAWYGHGGGVSSTNGSPSFIDCIFERNTSLQGGAGMDGYGHEALTVTGCWFRDNTEGDCPGLALVGSQTEITRTTFARNSYGALEISSCSDGVHLDECTFYGNTGYMGHDAAASVVAVGDVSILIENSIIAFGVDAPAVGCIYDATVTLSCCNLYGNNAGDWVGCIADQYGVNGNISEDPLFCAPDYDDFNLQEGSPCAPFSPPNEECDLIGAWSGACHPPQFVCCVGLECSVVTEVECDAMGGDWMNDPPQVTCAP</sequence>
<dbReference type="InterPro" id="IPR012334">
    <property type="entry name" value="Pectin_lyas_fold"/>
</dbReference>